<dbReference type="Pfam" id="PF13635">
    <property type="entry name" value="DUF4143"/>
    <property type="match status" value="1"/>
</dbReference>
<dbReference type="InterPro" id="IPR027417">
    <property type="entry name" value="P-loop_NTPase"/>
</dbReference>
<dbReference type="PANTHER" id="PTHR43566:SF1">
    <property type="entry name" value="AAA+ ATPASE DOMAIN-CONTAINING PROTEIN"/>
    <property type="match status" value="1"/>
</dbReference>
<reference evidence="3" key="1">
    <citation type="submission" date="2019-02" db="EMBL/GenBank/DDBJ databases">
        <authorList>
            <person name="Gruber-Vodicka R. H."/>
            <person name="Seah K. B. B."/>
        </authorList>
    </citation>
    <scope>NUCLEOTIDE SEQUENCE</scope>
    <source>
        <strain evidence="3">BECK_BZ131</strain>
    </source>
</reference>
<accession>A0A450U0C2</accession>
<evidence type="ECO:0000313" key="3">
    <source>
        <dbReference type="EMBL" id="VFJ75668.1"/>
    </source>
</evidence>
<proteinExistence type="predicted"/>
<dbReference type="AlphaFoldDB" id="A0A450U0C2"/>
<protein>
    <recommendedName>
        <fullName evidence="4">AAA+ ATPase domain-containing protein</fullName>
    </recommendedName>
</protein>
<evidence type="ECO:0000259" key="2">
    <source>
        <dbReference type="Pfam" id="PF13635"/>
    </source>
</evidence>
<dbReference type="EMBL" id="CAADFE010000084">
    <property type="protein sequence ID" value="VFJ75668.1"/>
    <property type="molecule type" value="Genomic_DNA"/>
</dbReference>
<feature type="domain" description="AAA" evidence="1">
    <location>
        <begin position="15"/>
        <end position="132"/>
    </location>
</feature>
<dbReference type="InterPro" id="IPR025420">
    <property type="entry name" value="DUF4143"/>
</dbReference>
<evidence type="ECO:0008006" key="4">
    <source>
        <dbReference type="Google" id="ProtNLM"/>
    </source>
</evidence>
<dbReference type="InterPro" id="IPR041682">
    <property type="entry name" value="AAA_14"/>
</dbReference>
<evidence type="ECO:0000259" key="1">
    <source>
        <dbReference type="Pfam" id="PF13173"/>
    </source>
</evidence>
<dbReference type="Pfam" id="PF13173">
    <property type="entry name" value="AAA_14"/>
    <property type="match status" value="1"/>
</dbReference>
<organism evidence="3">
    <name type="scientific">Candidatus Kentrum sp. FW</name>
    <dbReference type="NCBI Taxonomy" id="2126338"/>
    <lineage>
        <taxon>Bacteria</taxon>
        <taxon>Pseudomonadati</taxon>
        <taxon>Pseudomonadota</taxon>
        <taxon>Gammaproteobacteria</taxon>
        <taxon>Candidatus Kentrum</taxon>
    </lineage>
</organism>
<feature type="domain" description="DUF4143" evidence="2">
    <location>
        <begin position="177"/>
        <end position="323"/>
    </location>
</feature>
<sequence>MDRTIQPPVIADLARKMVFVGGPRQVGKTTLALNILGGDERHPAYLDWDNVENKQQISAGHLPANQPLIVFDELHKYREWRNLLKGLYDKRKGITSFLVTGSARLDLYRKGGDSLQGRYLYYRLHPFSLYELNRHPSKEDLLNLLRFGGFPEPFLVGSEREWRRWQQGYRSRITREELIDLRAVREVSQLELLVSMLRERAGSLLSVNALREDLKVSHETASRWLLILEDLYYCFCIHPWMGNLTRSLKKERKLYLWDWSAVTAEGAGFENLVASNLLKYCHFLEDTEGLPMQLRFLRDRQGHELDFVVMEGETPRFAVECKRKPQDPIRSFSYFLKRTEIPLFYQVHMEEDDYELPDRRIRVIPFIRFCAEVLRI</sequence>
<dbReference type="PANTHER" id="PTHR43566">
    <property type="entry name" value="CONSERVED PROTEIN"/>
    <property type="match status" value="1"/>
</dbReference>
<gene>
    <name evidence="3" type="ORF">BECKFW1821C_GA0114237_10843</name>
</gene>
<name>A0A450U0C2_9GAMM</name>
<dbReference type="SUPFAM" id="SSF52540">
    <property type="entry name" value="P-loop containing nucleoside triphosphate hydrolases"/>
    <property type="match status" value="1"/>
</dbReference>